<dbReference type="InterPro" id="IPR005311">
    <property type="entry name" value="PBP_dimer"/>
</dbReference>
<keyword evidence="3" id="KW-1003">Cell membrane</keyword>
<dbReference type="InterPro" id="IPR050515">
    <property type="entry name" value="Beta-lactam/transpept"/>
</dbReference>
<sequence length="586" mass="64662">MRRKKLHLTWFGELISRNEPAGRLFRSDEVTEDLGFGESDKQINSQRLHIFYLIIFLILLVFLGRLFGLSVIEGAKNREKSENNRIQLVESEAERGKIFDREGRVIAYSQNTNFIEKDNSLQQITQDQAKELEKQGLAGENFEGEMGIIKQAVERKYLLGEAGAHVLGYTSSWQGVEDEEDLTVSKNQAIGRLGLEQTYNQFLTGKTGKKIIEVDTFGKKVSILGEEDSTSGRDIHLTIDSQLQKVVFDEVKNQANKSGSKRGAAVVQDVETGGILALVSVPAFDPGDIGKAVSNLDKPFFNRATQGNYPPGSIFKIVTALAGLETGVIDKNTEIEDVGEFELGGSKFSNWYFNQYGKKDGVIKIEKAIARSNDIYFYRVAEKTGLENIRKLTIKFGLGQKSGIDLPSEAVGLVPDEVWKKSAFGDNWYLGDTLHLGIGQGFLLATPVQMNVITSYIALGKLMKPYLVSKIDKGIDSQEVIISSKITAEDLVRSENLNIVRSGMRMACKTGGTGAPFFNANYAVGCKTGTAERELGNPHAWFTVYAPFDSPKIAVTVLIEDGGEGSKVAAPAAREIVDWWMVNRAK</sequence>
<evidence type="ECO:0000313" key="14">
    <source>
        <dbReference type="Proteomes" id="UP000176317"/>
    </source>
</evidence>
<dbReference type="EMBL" id="MFAT01000015">
    <property type="protein sequence ID" value="OGD86823.1"/>
    <property type="molecule type" value="Genomic_DNA"/>
</dbReference>
<evidence type="ECO:0000256" key="9">
    <source>
        <dbReference type="ARBA" id="ARBA00023316"/>
    </source>
</evidence>
<name>A0A1F5G4L0_9BACT</name>
<evidence type="ECO:0000256" key="3">
    <source>
        <dbReference type="ARBA" id="ARBA00022475"/>
    </source>
</evidence>
<dbReference type="Pfam" id="PF00905">
    <property type="entry name" value="Transpeptidase"/>
    <property type="match status" value="1"/>
</dbReference>
<dbReference type="InterPro" id="IPR012338">
    <property type="entry name" value="Beta-lactam/transpept-like"/>
</dbReference>
<feature type="domain" description="Penicillin-binding protein dimerisation" evidence="12">
    <location>
        <begin position="149"/>
        <end position="221"/>
    </location>
</feature>
<dbReference type="PANTHER" id="PTHR30627:SF2">
    <property type="entry name" value="PEPTIDOGLYCAN D,D-TRANSPEPTIDASE MRDA"/>
    <property type="match status" value="1"/>
</dbReference>
<protein>
    <recommendedName>
        <fullName evidence="15">Penicillin-binding protein 2</fullName>
    </recommendedName>
</protein>
<dbReference type="Gene3D" id="3.90.1310.10">
    <property type="entry name" value="Penicillin-binding protein 2a (Domain 2)"/>
    <property type="match status" value="1"/>
</dbReference>
<evidence type="ECO:0000313" key="13">
    <source>
        <dbReference type="EMBL" id="OGD86823.1"/>
    </source>
</evidence>
<evidence type="ECO:0000256" key="1">
    <source>
        <dbReference type="ARBA" id="ARBA00004167"/>
    </source>
</evidence>
<keyword evidence="9" id="KW-0961">Cell wall biogenesis/degradation</keyword>
<evidence type="ECO:0000259" key="12">
    <source>
        <dbReference type="Pfam" id="PF03717"/>
    </source>
</evidence>
<dbReference type="Pfam" id="PF03717">
    <property type="entry name" value="PBP_dimer"/>
    <property type="match status" value="1"/>
</dbReference>
<accession>A0A1F5G4L0</accession>
<dbReference type="GO" id="GO:0009252">
    <property type="term" value="P:peptidoglycan biosynthetic process"/>
    <property type="evidence" value="ECO:0007669"/>
    <property type="project" value="UniProtKB-KW"/>
</dbReference>
<evidence type="ECO:0000256" key="5">
    <source>
        <dbReference type="ARBA" id="ARBA00022960"/>
    </source>
</evidence>
<keyword evidence="7 10" id="KW-1133">Transmembrane helix</keyword>
<gene>
    <name evidence="13" type="ORF">A2164_02615</name>
</gene>
<dbReference type="GO" id="GO:0071555">
    <property type="term" value="P:cell wall organization"/>
    <property type="evidence" value="ECO:0007669"/>
    <property type="project" value="UniProtKB-KW"/>
</dbReference>
<keyword evidence="4 10" id="KW-0812">Transmembrane</keyword>
<dbReference type="Proteomes" id="UP000176317">
    <property type="component" value="Unassembled WGS sequence"/>
</dbReference>
<comment type="subcellular location">
    <subcellularLocation>
        <location evidence="2">Cell membrane</location>
    </subcellularLocation>
    <subcellularLocation>
        <location evidence="1">Membrane</location>
        <topology evidence="1">Single-pass membrane protein</topology>
    </subcellularLocation>
</comment>
<evidence type="ECO:0000256" key="8">
    <source>
        <dbReference type="ARBA" id="ARBA00023136"/>
    </source>
</evidence>
<dbReference type="InterPro" id="IPR001460">
    <property type="entry name" value="PCN-bd_Tpept"/>
</dbReference>
<evidence type="ECO:0000256" key="10">
    <source>
        <dbReference type="SAM" id="Phobius"/>
    </source>
</evidence>
<evidence type="ECO:0000256" key="6">
    <source>
        <dbReference type="ARBA" id="ARBA00022984"/>
    </source>
</evidence>
<feature type="domain" description="Penicillin-binding protein transpeptidase" evidence="11">
    <location>
        <begin position="263"/>
        <end position="577"/>
    </location>
</feature>
<dbReference type="SUPFAM" id="SSF56519">
    <property type="entry name" value="Penicillin binding protein dimerisation domain"/>
    <property type="match status" value="1"/>
</dbReference>
<comment type="caution">
    <text evidence="13">The sequence shown here is derived from an EMBL/GenBank/DDBJ whole genome shotgun (WGS) entry which is preliminary data.</text>
</comment>
<keyword evidence="8 10" id="KW-0472">Membrane</keyword>
<dbReference type="PANTHER" id="PTHR30627">
    <property type="entry name" value="PEPTIDOGLYCAN D,D-TRANSPEPTIDASE"/>
    <property type="match status" value="1"/>
</dbReference>
<reference evidence="13 14" key="1">
    <citation type="journal article" date="2016" name="Nat. Commun.">
        <title>Thousands of microbial genomes shed light on interconnected biogeochemical processes in an aquifer system.</title>
        <authorList>
            <person name="Anantharaman K."/>
            <person name="Brown C.T."/>
            <person name="Hug L.A."/>
            <person name="Sharon I."/>
            <person name="Castelle C.J."/>
            <person name="Probst A.J."/>
            <person name="Thomas B.C."/>
            <person name="Singh A."/>
            <person name="Wilkins M.J."/>
            <person name="Karaoz U."/>
            <person name="Brodie E.L."/>
            <person name="Williams K.H."/>
            <person name="Hubbard S.S."/>
            <person name="Banfield J.F."/>
        </authorList>
    </citation>
    <scope>NUCLEOTIDE SEQUENCE [LARGE SCALE GENOMIC DNA]</scope>
</reference>
<dbReference type="InterPro" id="IPR036138">
    <property type="entry name" value="PBP_dimer_sf"/>
</dbReference>
<keyword evidence="5" id="KW-0133">Cell shape</keyword>
<dbReference type="SUPFAM" id="SSF56601">
    <property type="entry name" value="beta-lactamase/transpeptidase-like"/>
    <property type="match status" value="1"/>
</dbReference>
<evidence type="ECO:0000259" key="11">
    <source>
        <dbReference type="Pfam" id="PF00905"/>
    </source>
</evidence>
<keyword evidence="6" id="KW-0573">Peptidoglycan synthesis</keyword>
<evidence type="ECO:0000256" key="2">
    <source>
        <dbReference type="ARBA" id="ARBA00004236"/>
    </source>
</evidence>
<organism evidence="13 14">
    <name type="scientific">Candidatus Curtissbacteria bacterium RBG_13_35_7</name>
    <dbReference type="NCBI Taxonomy" id="1797705"/>
    <lineage>
        <taxon>Bacteria</taxon>
        <taxon>Candidatus Curtissiibacteriota</taxon>
    </lineage>
</organism>
<feature type="transmembrane region" description="Helical" evidence="10">
    <location>
        <begin position="50"/>
        <end position="72"/>
    </location>
</feature>
<dbReference type="AlphaFoldDB" id="A0A1F5G4L0"/>
<proteinExistence type="predicted"/>
<evidence type="ECO:0000256" key="7">
    <source>
        <dbReference type="ARBA" id="ARBA00022989"/>
    </source>
</evidence>
<evidence type="ECO:0008006" key="15">
    <source>
        <dbReference type="Google" id="ProtNLM"/>
    </source>
</evidence>
<dbReference type="GO" id="GO:0071972">
    <property type="term" value="F:peptidoglycan L,D-transpeptidase activity"/>
    <property type="evidence" value="ECO:0007669"/>
    <property type="project" value="TreeGrafter"/>
</dbReference>
<dbReference type="GO" id="GO:0008658">
    <property type="term" value="F:penicillin binding"/>
    <property type="evidence" value="ECO:0007669"/>
    <property type="project" value="InterPro"/>
</dbReference>
<dbReference type="GO" id="GO:0005886">
    <property type="term" value="C:plasma membrane"/>
    <property type="evidence" value="ECO:0007669"/>
    <property type="project" value="UniProtKB-SubCell"/>
</dbReference>
<dbReference type="GO" id="GO:0008360">
    <property type="term" value="P:regulation of cell shape"/>
    <property type="evidence" value="ECO:0007669"/>
    <property type="project" value="UniProtKB-KW"/>
</dbReference>
<dbReference type="Gene3D" id="3.40.710.10">
    <property type="entry name" value="DD-peptidase/beta-lactamase superfamily"/>
    <property type="match status" value="1"/>
</dbReference>
<evidence type="ECO:0000256" key="4">
    <source>
        <dbReference type="ARBA" id="ARBA00022692"/>
    </source>
</evidence>